<dbReference type="AlphaFoldDB" id="A0A0L0KP88"/>
<dbReference type="GO" id="GO:0004553">
    <property type="term" value="F:hydrolase activity, hydrolyzing O-glycosyl compounds"/>
    <property type="evidence" value="ECO:0007669"/>
    <property type="project" value="InterPro"/>
</dbReference>
<reference evidence="9" key="1">
    <citation type="submission" date="2014-07" db="EMBL/GenBank/DDBJ databases">
        <title>Genome sequencing of plant-pathogenic Streptomyces species.</title>
        <authorList>
            <person name="Harrison J."/>
            <person name="Sapp M."/>
            <person name="Thwaites R."/>
            <person name="Studholme D.J."/>
        </authorList>
    </citation>
    <scope>NUCLEOTIDE SEQUENCE [LARGE SCALE GENOMIC DNA]</scope>
    <source>
        <strain evidence="9">NCPPB 4445</strain>
    </source>
</reference>
<dbReference type="EMBL" id="JPPY01000020">
    <property type="protein sequence ID" value="KND39653.1"/>
    <property type="molecule type" value="Genomic_DNA"/>
</dbReference>
<accession>A0A0L0KP88</accession>
<dbReference type="Pfam" id="PF17851">
    <property type="entry name" value="GH43_C2"/>
    <property type="match status" value="1"/>
</dbReference>
<evidence type="ECO:0000313" key="9">
    <source>
        <dbReference type="Proteomes" id="UP000037151"/>
    </source>
</evidence>
<evidence type="ECO:0000259" key="7">
    <source>
        <dbReference type="Pfam" id="PF17851"/>
    </source>
</evidence>
<feature type="active site" description="Proton acceptor" evidence="4">
    <location>
        <position position="15"/>
    </location>
</feature>
<dbReference type="InterPro" id="IPR006710">
    <property type="entry name" value="Glyco_hydro_43"/>
</dbReference>
<dbReference type="SUPFAM" id="SSF75005">
    <property type="entry name" value="Arabinanase/levansucrase/invertase"/>
    <property type="match status" value="1"/>
</dbReference>
<feature type="domain" description="Beta-xylosidase C-terminal Concanavalin A-like" evidence="7">
    <location>
        <begin position="300"/>
        <end position="474"/>
    </location>
</feature>
<dbReference type="GO" id="GO:0005975">
    <property type="term" value="P:carbohydrate metabolic process"/>
    <property type="evidence" value="ECO:0007669"/>
    <property type="project" value="InterPro"/>
</dbReference>
<feature type="site" description="Important for catalytic activity, responsible for pKa modulation of the active site Glu and correct orientation of both the proton donor and substrate" evidence="5">
    <location>
        <position position="126"/>
    </location>
</feature>
<gene>
    <name evidence="8" type="ORF">IQ63_02450</name>
</gene>
<dbReference type="InterPro" id="IPR023296">
    <property type="entry name" value="Glyco_hydro_beta-prop_sf"/>
</dbReference>
<comment type="similarity">
    <text evidence="1 6">Belongs to the glycosyl hydrolase 43 family.</text>
</comment>
<dbReference type="OrthoDB" id="9801455at2"/>
<feature type="active site" description="Proton donor" evidence="4">
    <location>
        <position position="176"/>
    </location>
</feature>
<protein>
    <submittedName>
        <fullName evidence="8">Beta-xylosidase</fullName>
    </submittedName>
</protein>
<dbReference type="PANTHER" id="PTHR42812">
    <property type="entry name" value="BETA-XYLOSIDASE"/>
    <property type="match status" value="1"/>
</dbReference>
<dbReference type="Proteomes" id="UP000037151">
    <property type="component" value="Unassembled WGS sequence"/>
</dbReference>
<name>A0A0L0KP88_9ACTN</name>
<keyword evidence="3 6" id="KW-0326">Glycosidase</keyword>
<dbReference type="InterPro" id="IPR051795">
    <property type="entry name" value="Glycosyl_Hydrlase_43"/>
</dbReference>
<dbReference type="InterPro" id="IPR041542">
    <property type="entry name" value="GH43_C2"/>
</dbReference>
<evidence type="ECO:0000256" key="3">
    <source>
        <dbReference type="ARBA" id="ARBA00023295"/>
    </source>
</evidence>
<dbReference type="RefSeq" id="WP_050369177.1">
    <property type="nucleotide sequence ID" value="NZ_KQ257800.1"/>
</dbReference>
<evidence type="ECO:0000256" key="5">
    <source>
        <dbReference type="PIRSR" id="PIRSR606710-2"/>
    </source>
</evidence>
<dbReference type="Pfam" id="PF04616">
    <property type="entry name" value="Glyco_hydro_43"/>
    <property type="match status" value="1"/>
</dbReference>
<sequence length="493" mass="52985">MPHNVTPIVPGFHPDPSVCRVGEDYYLVTSSFEYFPGIPVFHSRDLVRWEQIGNVLDRPSQLNVRTGREGASAGIYAPTIRHHDGEFWVVTTNRDDVMKGHLIVRASDPAGEWSDPVHTSGAIGIDPDLAWDEDGTCYLTWSIPQGIVQVTVEPATGKVLSEPRVIWGGTALAHTEGPHLIRRGAYWYLLVAEGGTGPGHGVCVARSSSPSGPWEEHPANPVLSHRGTDHPVQNTGHADLVELPGGSWALVHLGVRPLGTFPMSHVNGRETFLAAVDWADDWPVIVEDRYDVPPAPTAFTDDFAARRLHPRWIAPGTDPRTFAVPTAGAGLRLLPGRAPAARHAERLLAVRARDASWTASATVPEGDVVLVVRIDDAHWAAVERRGATLSARVVIGPLDQVLATAEGIAADSPLALRAVANTDEYSSKGPDEVHLGYLADGRFETLATVDGRYVSTEVAGGFTGRVIGVEALGTEAVLTRFTYAPEALPATES</sequence>
<comment type="caution">
    <text evidence="8">The sequence shown here is derived from an EMBL/GenBank/DDBJ whole genome shotgun (WGS) entry which is preliminary data.</text>
</comment>
<dbReference type="PANTHER" id="PTHR42812:SF12">
    <property type="entry name" value="BETA-XYLOSIDASE-RELATED"/>
    <property type="match status" value="1"/>
</dbReference>
<evidence type="ECO:0000256" key="6">
    <source>
        <dbReference type="RuleBase" id="RU361187"/>
    </source>
</evidence>
<proteinExistence type="inferred from homology"/>
<evidence type="ECO:0000256" key="2">
    <source>
        <dbReference type="ARBA" id="ARBA00022801"/>
    </source>
</evidence>
<dbReference type="SUPFAM" id="SSF49899">
    <property type="entry name" value="Concanavalin A-like lectins/glucanases"/>
    <property type="match status" value="1"/>
</dbReference>
<dbReference type="Gene3D" id="2.115.10.20">
    <property type="entry name" value="Glycosyl hydrolase domain, family 43"/>
    <property type="match status" value="1"/>
</dbReference>
<keyword evidence="2 6" id="KW-0378">Hydrolase</keyword>
<evidence type="ECO:0000313" key="8">
    <source>
        <dbReference type="EMBL" id="KND39653.1"/>
    </source>
</evidence>
<organism evidence="8 9">
    <name type="scientific">Streptomyces acidiscabies</name>
    <dbReference type="NCBI Taxonomy" id="42234"/>
    <lineage>
        <taxon>Bacteria</taxon>
        <taxon>Bacillati</taxon>
        <taxon>Actinomycetota</taxon>
        <taxon>Actinomycetes</taxon>
        <taxon>Kitasatosporales</taxon>
        <taxon>Streptomycetaceae</taxon>
        <taxon>Streptomyces</taxon>
    </lineage>
</organism>
<dbReference type="InterPro" id="IPR013320">
    <property type="entry name" value="ConA-like_dom_sf"/>
</dbReference>
<evidence type="ECO:0000256" key="4">
    <source>
        <dbReference type="PIRSR" id="PIRSR606710-1"/>
    </source>
</evidence>
<dbReference type="PATRIC" id="fig|42234.21.peg.508"/>
<dbReference type="Gene3D" id="2.60.120.200">
    <property type="match status" value="1"/>
</dbReference>
<dbReference type="CDD" id="cd18617">
    <property type="entry name" value="GH43_XynB-like"/>
    <property type="match status" value="1"/>
</dbReference>
<evidence type="ECO:0000256" key="1">
    <source>
        <dbReference type="ARBA" id="ARBA00009865"/>
    </source>
</evidence>